<comment type="caution">
    <text evidence="11">The sequence shown here is derived from an EMBL/GenBank/DDBJ whole genome shotgun (WGS) entry which is preliminary data.</text>
</comment>
<feature type="binding site" evidence="5 8">
    <location>
        <begin position="157"/>
        <end position="159"/>
    </location>
    <ligand>
        <name>substrate</name>
    </ligand>
</feature>
<comment type="subcellular location">
    <subcellularLocation>
        <location evidence="5">Cytoplasm</location>
    </subcellularLocation>
</comment>
<comment type="catalytic activity">
    <reaction evidence="5 6">
        <text>octanoyl-[ACP] + L-lysyl-[protein] = N(6)-octanoyl-L-lysyl-[protein] + holo-[ACP] + H(+)</text>
        <dbReference type="Rhea" id="RHEA:17665"/>
        <dbReference type="Rhea" id="RHEA-COMP:9636"/>
        <dbReference type="Rhea" id="RHEA-COMP:9685"/>
        <dbReference type="Rhea" id="RHEA-COMP:9752"/>
        <dbReference type="Rhea" id="RHEA-COMP:9928"/>
        <dbReference type="ChEBI" id="CHEBI:15378"/>
        <dbReference type="ChEBI" id="CHEBI:29969"/>
        <dbReference type="ChEBI" id="CHEBI:64479"/>
        <dbReference type="ChEBI" id="CHEBI:78463"/>
        <dbReference type="ChEBI" id="CHEBI:78809"/>
        <dbReference type="EC" id="2.3.1.181"/>
    </reaction>
</comment>
<name>A0A7C5Z0P8_9FIRM</name>
<dbReference type="PIRSF" id="PIRSF016262">
    <property type="entry name" value="LPLase"/>
    <property type="match status" value="1"/>
</dbReference>
<dbReference type="InterPro" id="IPR000544">
    <property type="entry name" value="Octanoyltransferase"/>
</dbReference>
<dbReference type="Gene3D" id="3.30.930.10">
    <property type="entry name" value="Bira Bifunctional Protein, Domain 2"/>
    <property type="match status" value="1"/>
</dbReference>
<comment type="miscellaneous">
    <text evidence="5">In the reaction, the free carboxyl group of octanoic acid is attached via an amide linkage to the epsilon-amino group of a specific lysine residue of lipoyl domains of lipoate-dependent enzymes.</text>
</comment>
<dbReference type="PROSITE" id="PS01313">
    <property type="entry name" value="LIPB"/>
    <property type="match status" value="1"/>
</dbReference>
<dbReference type="EMBL" id="DRUZ01000077">
    <property type="protein sequence ID" value="HHS02031.1"/>
    <property type="molecule type" value="Genomic_DNA"/>
</dbReference>
<dbReference type="InterPro" id="IPR020605">
    <property type="entry name" value="Octanoyltransferase_CS"/>
</dbReference>
<feature type="domain" description="BPL/LPL catalytic" evidence="10">
    <location>
        <begin position="30"/>
        <end position="214"/>
    </location>
</feature>
<protein>
    <recommendedName>
        <fullName evidence="5 6">Octanoyltransferase</fullName>
        <ecNumber evidence="5 6">2.3.1.181</ecNumber>
    </recommendedName>
    <alternativeName>
        <fullName evidence="5">Lipoate-protein ligase B</fullName>
    </alternativeName>
    <alternativeName>
        <fullName evidence="5">Lipoyl/octanoyl transferase</fullName>
    </alternativeName>
    <alternativeName>
        <fullName evidence="5">Octanoyl-[acyl-carrier-protein]-protein N-octanoyltransferase</fullName>
    </alternativeName>
</protein>
<feature type="active site" description="Acyl-thioester intermediate" evidence="5 7">
    <location>
        <position position="175"/>
    </location>
</feature>
<evidence type="ECO:0000256" key="5">
    <source>
        <dbReference type="HAMAP-Rule" id="MF_00013"/>
    </source>
</evidence>
<evidence type="ECO:0000256" key="8">
    <source>
        <dbReference type="PIRSR" id="PIRSR016262-2"/>
    </source>
</evidence>
<dbReference type="InterPro" id="IPR045864">
    <property type="entry name" value="aa-tRNA-synth_II/BPL/LPL"/>
</dbReference>
<dbReference type="UniPathway" id="UPA00538">
    <property type="reaction ID" value="UER00592"/>
</dbReference>
<dbReference type="EC" id="2.3.1.181" evidence="5 6"/>
<comment type="similarity">
    <text evidence="5 6">Belongs to the LipB family.</text>
</comment>
<dbReference type="CDD" id="cd16444">
    <property type="entry name" value="LipB"/>
    <property type="match status" value="1"/>
</dbReference>
<dbReference type="InterPro" id="IPR004143">
    <property type="entry name" value="BPL_LPL_catalytic"/>
</dbReference>
<evidence type="ECO:0000256" key="1">
    <source>
        <dbReference type="ARBA" id="ARBA00004821"/>
    </source>
</evidence>
<evidence type="ECO:0000256" key="2">
    <source>
        <dbReference type="ARBA" id="ARBA00022679"/>
    </source>
</evidence>
<dbReference type="SUPFAM" id="SSF55681">
    <property type="entry name" value="Class II aaRS and biotin synthetases"/>
    <property type="match status" value="1"/>
</dbReference>
<dbReference type="GO" id="GO:0009249">
    <property type="term" value="P:protein lipoylation"/>
    <property type="evidence" value="ECO:0007669"/>
    <property type="project" value="InterPro"/>
</dbReference>
<dbReference type="Pfam" id="PF21948">
    <property type="entry name" value="LplA-B_cat"/>
    <property type="match status" value="1"/>
</dbReference>
<dbReference type="GO" id="GO:0005737">
    <property type="term" value="C:cytoplasm"/>
    <property type="evidence" value="ECO:0007669"/>
    <property type="project" value="UniProtKB-SubCell"/>
</dbReference>
<dbReference type="NCBIfam" id="NF010925">
    <property type="entry name" value="PRK14345.1"/>
    <property type="match status" value="1"/>
</dbReference>
<evidence type="ECO:0000259" key="10">
    <source>
        <dbReference type="PROSITE" id="PS51733"/>
    </source>
</evidence>
<keyword evidence="5" id="KW-0963">Cytoplasm</keyword>
<feature type="site" description="Lowers pKa of active site Cys" evidence="5 9">
    <location>
        <position position="141"/>
    </location>
</feature>
<keyword evidence="3 5" id="KW-0012">Acyltransferase</keyword>
<dbReference type="HAMAP" id="MF_00013">
    <property type="entry name" value="LipB"/>
    <property type="match status" value="1"/>
</dbReference>
<evidence type="ECO:0000256" key="6">
    <source>
        <dbReference type="PIRNR" id="PIRNR016262"/>
    </source>
</evidence>
<feature type="binding site" evidence="5 8">
    <location>
        <begin position="144"/>
        <end position="146"/>
    </location>
    <ligand>
        <name>substrate</name>
    </ligand>
</feature>
<accession>A0A7C5Z0P8</accession>
<proteinExistence type="inferred from homology"/>
<comment type="pathway">
    <text evidence="1 5 6">Protein modification; protein lipoylation via endogenous pathway; protein N(6)-(lipoyl)lysine from octanoyl-[acyl-carrier-protein]: step 1/2.</text>
</comment>
<evidence type="ECO:0000313" key="11">
    <source>
        <dbReference type="EMBL" id="HHS02031.1"/>
    </source>
</evidence>
<evidence type="ECO:0000256" key="7">
    <source>
        <dbReference type="PIRSR" id="PIRSR016262-1"/>
    </source>
</evidence>
<gene>
    <name evidence="5 11" type="primary">lipB</name>
    <name evidence="11" type="ORF">ENL71_05900</name>
</gene>
<dbReference type="PROSITE" id="PS51733">
    <property type="entry name" value="BPL_LPL_CATALYTIC"/>
    <property type="match status" value="1"/>
</dbReference>
<dbReference type="GO" id="GO:0033819">
    <property type="term" value="F:lipoyl(octanoyl) transferase activity"/>
    <property type="evidence" value="ECO:0007669"/>
    <property type="project" value="UniProtKB-EC"/>
</dbReference>
<comment type="function">
    <text evidence="4 5 6">Catalyzes the transfer of endogenously produced octanoic acid from octanoyl-acyl-carrier-protein onto the lipoyl domains of lipoate-dependent enzymes. Lipoyl-ACP can also act as a substrate although octanoyl-ACP is likely to be the physiological substrate.</text>
</comment>
<dbReference type="AlphaFoldDB" id="A0A7C5Z0P8"/>
<dbReference type="PANTHER" id="PTHR10993">
    <property type="entry name" value="OCTANOYLTRANSFERASE"/>
    <property type="match status" value="1"/>
</dbReference>
<dbReference type="NCBIfam" id="TIGR00214">
    <property type="entry name" value="lipB"/>
    <property type="match status" value="1"/>
</dbReference>
<reference evidence="11" key="1">
    <citation type="journal article" date="2020" name="mSystems">
        <title>Genome- and Community-Level Interaction Insights into Carbon Utilization and Element Cycling Functions of Hydrothermarchaeota in Hydrothermal Sediment.</title>
        <authorList>
            <person name="Zhou Z."/>
            <person name="Liu Y."/>
            <person name="Xu W."/>
            <person name="Pan J."/>
            <person name="Luo Z.H."/>
            <person name="Li M."/>
        </authorList>
    </citation>
    <scope>NUCLEOTIDE SEQUENCE [LARGE SCALE GENOMIC DNA]</scope>
    <source>
        <strain evidence="11">SpSt-102</strain>
    </source>
</reference>
<evidence type="ECO:0000256" key="4">
    <source>
        <dbReference type="ARBA" id="ARBA00024732"/>
    </source>
</evidence>
<evidence type="ECO:0000256" key="9">
    <source>
        <dbReference type="PIRSR" id="PIRSR016262-3"/>
    </source>
</evidence>
<keyword evidence="2 5" id="KW-0808">Transferase</keyword>
<sequence>MCINVCYLEKVEYQEALSIQESIWSLRVEKKIGDTLLLLEHPHVITIGRRGSRKNILVSQEFLEKMGVKVFEVSRGGDVTYHGPGQLVGYPIFDLALTDRDIKKFVYLLEEVFIRLLKDQFGKEAHRDENKYTGVWVGNDKIVAIGIAVKKWVTMHGFAFNVNTNLEHFSWIVPCGLKDRGVTSLERLIGSTIRFEDVVDKVQTYFGKVFGKSLNILDKEELFDLLKIQTQEGMER</sequence>
<feature type="binding site" evidence="5 8">
    <location>
        <begin position="75"/>
        <end position="82"/>
    </location>
    <ligand>
        <name>substrate</name>
    </ligand>
</feature>
<evidence type="ECO:0000256" key="3">
    <source>
        <dbReference type="ARBA" id="ARBA00023315"/>
    </source>
</evidence>
<organism evidence="11">
    <name type="scientific">Caldicellulosiruptor owensensis</name>
    <dbReference type="NCBI Taxonomy" id="55205"/>
    <lineage>
        <taxon>Bacteria</taxon>
        <taxon>Bacillati</taxon>
        <taxon>Bacillota</taxon>
        <taxon>Bacillota incertae sedis</taxon>
        <taxon>Caldicellulosiruptorales</taxon>
        <taxon>Caldicellulosiruptoraceae</taxon>
        <taxon>Caldicellulosiruptor</taxon>
    </lineage>
</organism>
<dbReference type="PANTHER" id="PTHR10993:SF7">
    <property type="entry name" value="LIPOYLTRANSFERASE 2, MITOCHONDRIAL-RELATED"/>
    <property type="match status" value="1"/>
</dbReference>